<feature type="transmembrane region" description="Helical" evidence="10">
    <location>
        <begin position="160"/>
        <end position="181"/>
    </location>
</feature>
<feature type="transmembrane region" description="Helical" evidence="10">
    <location>
        <begin position="43"/>
        <end position="62"/>
    </location>
</feature>
<feature type="domain" description="Vitamin K epoxide reductase" evidence="11">
    <location>
        <begin position="41"/>
        <end position="187"/>
    </location>
</feature>
<evidence type="ECO:0000256" key="7">
    <source>
        <dbReference type="ARBA" id="ARBA00023136"/>
    </source>
</evidence>
<keyword evidence="9" id="KW-0676">Redox-active center</keyword>
<proteinExistence type="inferred from homology"/>
<comment type="similarity">
    <text evidence="2">Belongs to the VKOR family.</text>
</comment>
<reference evidence="13 14" key="1">
    <citation type="submission" date="2017-07" db="EMBL/GenBank/DDBJ databases">
        <title>A comparative genomics approach to explaining the enigmatic role of Gardnerella vaginalis in the vaginal microbiome.</title>
        <authorList>
            <person name="Vancuren S.J."/>
            <person name="Hill J.E."/>
        </authorList>
    </citation>
    <scope>NUCLEOTIDE SEQUENCE [LARGE SCALE GENOMIC DNA]</scope>
    <source>
        <strain evidence="13 14">WP023</strain>
    </source>
</reference>
<comment type="subcellular location">
    <subcellularLocation>
        <location evidence="1">Membrane</location>
        <topology evidence="1">Multi-pass membrane protein</topology>
    </subcellularLocation>
</comment>
<protein>
    <submittedName>
        <fullName evidence="12">Vitamin K epoxide reductase family protein</fullName>
    </submittedName>
</protein>
<evidence type="ECO:0000256" key="4">
    <source>
        <dbReference type="ARBA" id="ARBA00022719"/>
    </source>
</evidence>
<feature type="transmembrane region" description="Helical" evidence="10">
    <location>
        <begin position="202"/>
        <end position="225"/>
    </location>
</feature>
<dbReference type="Proteomes" id="UP000258379">
    <property type="component" value="Unassembled WGS sequence"/>
</dbReference>
<dbReference type="SMART" id="SM00756">
    <property type="entry name" value="VKc"/>
    <property type="match status" value="1"/>
</dbReference>
<dbReference type="InterPro" id="IPR038354">
    <property type="entry name" value="VKOR_sf"/>
</dbReference>
<dbReference type="GO" id="GO:0016020">
    <property type="term" value="C:membrane"/>
    <property type="evidence" value="ECO:0007669"/>
    <property type="project" value="UniProtKB-SubCell"/>
</dbReference>
<keyword evidence="7 10" id="KW-0472">Membrane</keyword>
<evidence type="ECO:0000313" key="14">
    <source>
        <dbReference type="Proteomes" id="UP000258379"/>
    </source>
</evidence>
<keyword evidence="8" id="KW-1015">Disulfide bond</keyword>
<dbReference type="InterPro" id="IPR041714">
    <property type="entry name" value="VKOR_Actinobacteria"/>
</dbReference>
<dbReference type="Proteomes" id="UP001237784">
    <property type="component" value="Unassembled WGS sequence"/>
</dbReference>
<dbReference type="RefSeq" id="WP_004112337.1">
    <property type="nucleotide sequence ID" value="NZ_CP083174.1"/>
</dbReference>
<evidence type="ECO:0000256" key="3">
    <source>
        <dbReference type="ARBA" id="ARBA00022692"/>
    </source>
</evidence>
<evidence type="ECO:0000259" key="11">
    <source>
        <dbReference type="SMART" id="SM00756"/>
    </source>
</evidence>
<accession>A0A3E2CDI1</accession>
<keyword evidence="5 10" id="KW-1133">Transmembrane helix</keyword>
<dbReference type="Gene3D" id="1.20.1440.130">
    <property type="entry name" value="VKOR domain"/>
    <property type="match status" value="1"/>
</dbReference>
<evidence type="ECO:0000256" key="1">
    <source>
        <dbReference type="ARBA" id="ARBA00004141"/>
    </source>
</evidence>
<evidence type="ECO:0000256" key="10">
    <source>
        <dbReference type="SAM" id="Phobius"/>
    </source>
</evidence>
<evidence type="ECO:0000313" key="12">
    <source>
        <dbReference type="EMBL" id="MDK7063645.1"/>
    </source>
</evidence>
<feature type="transmembrane region" description="Helical" evidence="10">
    <location>
        <begin position="109"/>
        <end position="128"/>
    </location>
</feature>
<dbReference type="GO" id="GO:0048038">
    <property type="term" value="F:quinone binding"/>
    <property type="evidence" value="ECO:0007669"/>
    <property type="project" value="UniProtKB-KW"/>
</dbReference>
<gene>
    <name evidence="13" type="ORF">CG405_02795</name>
    <name evidence="12" type="ORF">QP372_03830</name>
</gene>
<dbReference type="AlphaFoldDB" id="A0A3E2CDI1"/>
<evidence type="ECO:0000256" key="2">
    <source>
        <dbReference type="ARBA" id="ARBA00006214"/>
    </source>
</evidence>
<evidence type="ECO:0000256" key="6">
    <source>
        <dbReference type="ARBA" id="ARBA00023002"/>
    </source>
</evidence>
<dbReference type="EMBL" id="NNRU01000002">
    <property type="protein sequence ID" value="RFT29675.1"/>
    <property type="molecule type" value="Genomic_DNA"/>
</dbReference>
<dbReference type="CDD" id="cd12922">
    <property type="entry name" value="VKOR_5"/>
    <property type="match status" value="1"/>
</dbReference>
<dbReference type="GO" id="GO:0016491">
    <property type="term" value="F:oxidoreductase activity"/>
    <property type="evidence" value="ECO:0007669"/>
    <property type="project" value="UniProtKB-KW"/>
</dbReference>
<keyword evidence="3 10" id="KW-0812">Transmembrane</keyword>
<dbReference type="Pfam" id="PF07884">
    <property type="entry name" value="VKOR"/>
    <property type="match status" value="1"/>
</dbReference>
<dbReference type="EMBL" id="JASOME010000003">
    <property type="protein sequence ID" value="MDK7063645.1"/>
    <property type="molecule type" value="Genomic_DNA"/>
</dbReference>
<evidence type="ECO:0000256" key="8">
    <source>
        <dbReference type="ARBA" id="ARBA00023157"/>
    </source>
</evidence>
<evidence type="ECO:0000256" key="5">
    <source>
        <dbReference type="ARBA" id="ARBA00022989"/>
    </source>
</evidence>
<keyword evidence="4" id="KW-0874">Quinone</keyword>
<reference evidence="12" key="2">
    <citation type="submission" date="2023-05" db="EMBL/GenBank/DDBJ databases">
        <title>Cataloging the Phylogenetic Diversity of Human Bladder Bacteria.</title>
        <authorList>
            <person name="Du J."/>
        </authorList>
    </citation>
    <scope>NUCLEOTIDE SEQUENCE</scope>
    <source>
        <strain evidence="12">UMB6789</strain>
    </source>
</reference>
<keyword evidence="6" id="KW-0560">Oxidoreductase</keyword>
<feature type="transmembrane region" description="Helical" evidence="10">
    <location>
        <begin position="135"/>
        <end position="154"/>
    </location>
</feature>
<evidence type="ECO:0000256" key="9">
    <source>
        <dbReference type="ARBA" id="ARBA00023284"/>
    </source>
</evidence>
<evidence type="ECO:0000313" key="13">
    <source>
        <dbReference type="EMBL" id="RFT29675.1"/>
    </source>
</evidence>
<name>A0A3E2CDI1_GARVA</name>
<dbReference type="GeneID" id="45576451"/>
<dbReference type="InterPro" id="IPR012932">
    <property type="entry name" value="VKOR"/>
</dbReference>
<organism evidence="13 14">
    <name type="scientific">Gardnerella vaginalis</name>
    <dbReference type="NCBI Taxonomy" id="2702"/>
    <lineage>
        <taxon>Bacteria</taxon>
        <taxon>Bacillati</taxon>
        <taxon>Actinomycetota</taxon>
        <taxon>Actinomycetes</taxon>
        <taxon>Bifidobacteriales</taxon>
        <taxon>Bifidobacteriaceae</taxon>
        <taxon>Gardnerella</taxon>
    </lineage>
</organism>
<comment type="caution">
    <text evidence="13">The sequence shown here is derived from an EMBL/GenBank/DDBJ whole genome shotgun (WGS) entry which is preliminary data.</text>
</comment>
<sequence length="234" mass="26146">MDSCNSQTELTNINELSKTENNVDEKTLYETNSLKGWRHSATWVYAIMLVTSAIALLTSLILSSETLALARTPHKALGCDINTLISCSKVAQTWQAEFIRFGELSFPNAFFGIAAESVFVTLAVIGIAKVKLPKWLAIFSWVGGLCALLYAYWLFSQSMFVIQVLCPWCLVLMFCTTIQFMSLSHATVSAQGIGLKNKILNAYYRINYDLIVDSLWIFVIVLLILSKYGHAIFS</sequence>